<dbReference type="AlphaFoldDB" id="J9FZH9"/>
<proteinExistence type="predicted"/>
<gene>
    <name evidence="1" type="ORF">EVA_16940</name>
</gene>
<accession>J9FZH9</accession>
<organism evidence="1">
    <name type="scientific">gut metagenome</name>
    <dbReference type="NCBI Taxonomy" id="749906"/>
    <lineage>
        <taxon>unclassified sequences</taxon>
        <taxon>metagenomes</taxon>
        <taxon>organismal metagenomes</taxon>
    </lineage>
</organism>
<sequence>MKNHRPATPVDIYCLEIPSRMVVAVKRVTTTKNYTFGPEQPHCD</sequence>
<comment type="caution">
    <text evidence="1">The sequence shown here is derived from an EMBL/GenBank/DDBJ whole genome shotgun (WGS) entry which is preliminary data.</text>
</comment>
<evidence type="ECO:0000313" key="1">
    <source>
        <dbReference type="EMBL" id="EJW94952.1"/>
    </source>
</evidence>
<name>J9FZH9_9ZZZZ</name>
<protein>
    <submittedName>
        <fullName evidence="1">Uncharacterized protein</fullName>
    </submittedName>
</protein>
<dbReference type="EMBL" id="AMCI01006088">
    <property type="protein sequence ID" value="EJW94952.1"/>
    <property type="molecule type" value="Genomic_DNA"/>
</dbReference>
<reference evidence="1" key="1">
    <citation type="journal article" date="2012" name="PLoS ONE">
        <title>Gene sets for utilization of primary and secondary nutrition supplies in the distal gut of endangered iberian lynx.</title>
        <authorList>
            <person name="Alcaide M."/>
            <person name="Messina E."/>
            <person name="Richter M."/>
            <person name="Bargiela R."/>
            <person name="Peplies J."/>
            <person name="Huws S.A."/>
            <person name="Newbold C.J."/>
            <person name="Golyshin P.N."/>
            <person name="Simon M.A."/>
            <person name="Lopez G."/>
            <person name="Yakimov M.M."/>
            <person name="Ferrer M."/>
        </authorList>
    </citation>
    <scope>NUCLEOTIDE SEQUENCE</scope>
</reference>